<dbReference type="Proteomes" id="UP000031668">
    <property type="component" value="Unassembled WGS sequence"/>
</dbReference>
<sequence length="111" mass="12620">MKQILHFHTIGGNRIYNFDGNFIFTTQRNSAISNTLSSASVVVVFTQYFAHFQRFPISLVWTFLFSGSTKFLVTDCQVSVAGFFQTVIAHPFIRYDNLPSLNMVLDDSPTK</sequence>
<evidence type="ECO:0000313" key="1">
    <source>
        <dbReference type="EMBL" id="KII71418.1"/>
    </source>
</evidence>
<dbReference type="AlphaFoldDB" id="A0A0C2JPW7"/>
<dbReference type="EMBL" id="JWZT01001777">
    <property type="protein sequence ID" value="KII71418.1"/>
    <property type="molecule type" value="Genomic_DNA"/>
</dbReference>
<organism evidence="1 2">
    <name type="scientific">Thelohanellus kitauei</name>
    <name type="common">Myxosporean</name>
    <dbReference type="NCBI Taxonomy" id="669202"/>
    <lineage>
        <taxon>Eukaryota</taxon>
        <taxon>Metazoa</taxon>
        <taxon>Cnidaria</taxon>
        <taxon>Myxozoa</taxon>
        <taxon>Myxosporea</taxon>
        <taxon>Bivalvulida</taxon>
        <taxon>Platysporina</taxon>
        <taxon>Myxobolidae</taxon>
        <taxon>Thelohanellus</taxon>
    </lineage>
</organism>
<comment type="caution">
    <text evidence="1">The sequence shown here is derived from an EMBL/GenBank/DDBJ whole genome shotgun (WGS) entry which is preliminary data.</text>
</comment>
<accession>A0A0C2JPW7</accession>
<protein>
    <submittedName>
        <fullName evidence="1">Uncharacterized protein</fullName>
    </submittedName>
</protein>
<keyword evidence="2" id="KW-1185">Reference proteome</keyword>
<name>A0A0C2JPW7_THEKT</name>
<proteinExistence type="predicted"/>
<reference evidence="1 2" key="1">
    <citation type="journal article" date="2014" name="Genome Biol. Evol.">
        <title>The genome of the myxosporean Thelohanellus kitauei shows adaptations to nutrient acquisition within its fish host.</title>
        <authorList>
            <person name="Yang Y."/>
            <person name="Xiong J."/>
            <person name="Zhou Z."/>
            <person name="Huo F."/>
            <person name="Miao W."/>
            <person name="Ran C."/>
            <person name="Liu Y."/>
            <person name="Zhang J."/>
            <person name="Feng J."/>
            <person name="Wang M."/>
            <person name="Wang M."/>
            <person name="Wang L."/>
            <person name="Yao B."/>
        </authorList>
    </citation>
    <scope>NUCLEOTIDE SEQUENCE [LARGE SCALE GENOMIC DNA]</scope>
    <source>
        <strain evidence="1">Wuqing</strain>
    </source>
</reference>
<gene>
    <name evidence="1" type="ORF">RF11_11524</name>
</gene>
<evidence type="ECO:0000313" key="2">
    <source>
        <dbReference type="Proteomes" id="UP000031668"/>
    </source>
</evidence>